<accession>A0A8C9S3D1</accession>
<dbReference type="Pfam" id="PF00059">
    <property type="entry name" value="Lectin_C"/>
    <property type="match status" value="1"/>
</dbReference>
<feature type="signal peptide" evidence="1">
    <location>
        <begin position="1"/>
        <end position="24"/>
    </location>
</feature>
<dbReference type="PANTHER" id="PTHR45784:SF3">
    <property type="entry name" value="C-TYPE LECTIN DOMAIN FAMILY 4 MEMBER K-LIKE-RELATED"/>
    <property type="match status" value="1"/>
</dbReference>
<keyword evidence="1" id="KW-0732">Signal</keyword>
<dbReference type="PANTHER" id="PTHR45784">
    <property type="entry name" value="C-TYPE LECTIN DOMAIN FAMILY 20 MEMBER A-RELATED"/>
    <property type="match status" value="1"/>
</dbReference>
<evidence type="ECO:0000313" key="4">
    <source>
        <dbReference type="Proteomes" id="UP000694397"/>
    </source>
</evidence>
<dbReference type="Gene3D" id="3.10.100.10">
    <property type="entry name" value="Mannose-Binding Protein A, subunit A"/>
    <property type="match status" value="1"/>
</dbReference>
<evidence type="ECO:0000259" key="2">
    <source>
        <dbReference type="PROSITE" id="PS50041"/>
    </source>
</evidence>
<reference evidence="3" key="2">
    <citation type="submission" date="2025-08" db="UniProtKB">
        <authorList>
            <consortium name="Ensembl"/>
        </authorList>
    </citation>
    <scope>IDENTIFICATION</scope>
</reference>
<evidence type="ECO:0000313" key="3">
    <source>
        <dbReference type="Ensembl" id="ENSSFOP00015025299.2"/>
    </source>
</evidence>
<reference evidence="3" key="3">
    <citation type="submission" date="2025-09" db="UniProtKB">
        <authorList>
            <consortium name="Ensembl"/>
        </authorList>
    </citation>
    <scope>IDENTIFICATION</scope>
</reference>
<sequence length="163" mass="18321">QFRVMRGIVLLLSLFSGECPCVCAFFLSVCLYVLSSCLSRNFYFINMGKTWTDAQTYCRNNYFDLATIRDKDDLQNLVNSAPSGFFGPAWIGLFDDVNSWHWSLSDSSFYSTGETSFRNWESGEPDNLGGQEYCAAMTPGGTWDSYSWGERGHRKLVSCGGVP</sequence>
<feature type="domain" description="C-type lectin" evidence="2">
    <location>
        <begin position="42"/>
        <end position="145"/>
    </location>
</feature>
<dbReference type="InterPro" id="IPR016187">
    <property type="entry name" value="CTDL_fold"/>
</dbReference>
<dbReference type="GeneTree" id="ENSGT00940000163911"/>
<dbReference type="InterPro" id="IPR016186">
    <property type="entry name" value="C-type_lectin-like/link_sf"/>
</dbReference>
<dbReference type="SUPFAM" id="SSF56436">
    <property type="entry name" value="C-type lectin-like"/>
    <property type="match status" value="1"/>
</dbReference>
<name>A0A8C9S3D1_SCLFO</name>
<evidence type="ECO:0000256" key="1">
    <source>
        <dbReference type="SAM" id="SignalP"/>
    </source>
</evidence>
<feature type="chain" id="PRO_5034814849" description="C-type lectin domain-containing protein" evidence="1">
    <location>
        <begin position="25"/>
        <end position="163"/>
    </location>
</feature>
<dbReference type="OrthoDB" id="6369810at2759"/>
<dbReference type="InterPro" id="IPR001304">
    <property type="entry name" value="C-type_lectin-like"/>
</dbReference>
<dbReference type="PROSITE" id="PS50041">
    <property type="entry name" value="C_TYPE_LECTIN_2"/>
    <property type="match status" value="1"/>
</dbReference>
<dbReference type="SMART" id="SM00034">
    <property type="entry name" value="CLECT"/>
    <property type="match status" value="1"/>
</dbReference>
<protein>
    <recommendedName>
        <fullName evidence="2">C-type lectin domain-containing protein</fullName>
    </recommendedName>
</protein>
<keyword evidence="4" id="KW-1185">Reference proteome</keyword>
<organism evidence="3 4">
    <name type="scientific">Scleropages formosus</name>
    <name type="common">Asian bonytongue</name>
    <name type="synonym">Osteoglossum formosum</name>
    <dbReference type="NCBI Taxonomy" id="113540"/>
    <lineage>
        <taxon>Eukaryota</taxon>
        <taxon>Metazoa</taxon>
        <taxon>Chordata</taxon>
        <taxon>Craniata</taxon>
        <taxon>Vertebrata</taxon>
        <taxon>Euteleostomi</taxon>
        <taxon>Actinopterygii</taxon>
        <taxon>Neopterygii</taxon>
        <taxon>Teleostei</taxon>
        <taxon>Osteoglossocephala</taxon>
        <taxon>Osteoglossomorpha</taxon>
        <taxon>Osteoglossiformes</taxon>
        <taxon>Osteoglossidae</taxon>
        <taxon>Scleropages</taxon>
    </lineage>
</organism>
<dbReference type="Proteomes" id="UP000694397">
    <property type="component" value="Chromosome 11"/>
</dbReference>
<dbReference type="AlphaFoldDB" id="A0A8C9S3D1"/>
<proteinExistence type="predicted"/>
<dbReference type="Ensembl" id="ENSSFOT00015025579.2">
    <property type="protein sequence ID" value="ENSSFOP00015025299.2"/>
    <property type="gene ID" value="ENSSFOG00015016281.2"/>
</dbReference>
<reference evidence="3 4" key="1">
    <citation type="submission" date="2019-04" db="EMBL/GenBank/DDBJ databases">
        <authorList>
            <consortium name="Wellcome Sanger Institute Data Sharing"/>
        </authorList>
    </citation>
    <scope>NUCLEOTIDE SEQUENCE [LARGE SCALE GENOMIC DNA]</scope>
</reference>